<dbReference type="InterPro" id="IPR006145">
    <property type="entry name" value="PsdUridine_synth_RsuA/RluA"/>
</dbReference>
<reference evidence="2" key="2">
    <citation type="submission" date="2015-06" db="UniProtKB">
        <authorList>
            <consortium name="EnsemblMetazoa"/>
        </authorList>
    </citation>
    <scope>IDENTIFICATION</scope>
</reference>
<keyword evidence="3" id="KW-1185">Reference proteome</keyword>
<dbReference type="GO" id="GO:0009982">
    <property type="term" value="F:pseudouridine synthase activity"/>
    <property type="evidence" value="ECO:0007669"/>
    <property type="project" value="InterPro"/>
</dbReference>
<dbReference type="GO" id="GO:0003723">
    <property type="term" value="F:RNA binding"/>
    <property type="evidence" value="ECO:0007669"/>
    <property type="project" value="InterPro"/>
</dbReference>
<dbReference type="GO" id="GO:0000455">
    <property type="term" value="P:enzyme-directed rRNA pseudouridine synthesis"/>
    <property type="evidence" value="ECO:0007669"/>
    <property type="project" value="TreeGrafter"/>
</dbReference>
<reference evidence="3" key="1">
    <citation type="submission" date="2013-02" db="EMBL/GenBank/DDBJ databases">
        <authorList>
            <person name="Hughes D."/>
        </authorList>
    </citation>
    <scope>NUCLEOTIDE SEQUENCE</scope>
    <source>
        <strain>Durham</strain>
        <strain evidence="3">NC isolate 2 -- Noor lab</strain>
    </source>
</reference>
<dbReference type="Gene3D" id="3.30.2350.10">
    <property type="entry name" value="Pseudouridine synthase"/>
    <property type="match status" value="1"/>
</dbReference>
<name>T1GBG3_MEGSC</name>
<proteinExistence type="predicted"/>
<organism evidence="2 3">
    <name type="scientific">Megaselia scalaris</name>
    <name type="common">Humpbacked fly</name>
    <name type="synonym">Phora scalaris</name>
    <dbReference type="NCBI Taxonomy" id="36166"/>
    <lineage>
        <taxon>Eukaryota</taxon>
        <taxon>Metazoa</taxon>
        <taxon>Ecdysozoa</taxon>
        <taxon>Arthropoda</taxon>
        <taxon>Hexapoda</taxon>
        <taxon>Insecta</taxon>
        <taxon>Pterygota</taxon>
        <taxon>Neoptera</taxon>
        <taxon>Endopterygota</taxon>
        <taxon>Diptera</taxon>
        <taxon>Brachycera</taxon>
        <taxon>Muscomorpha</taxon>
        <taxon>Platypezoidea</taxon>
        <taxon>Phoridae</taxon>
        <taxon>Megaseliini</taxon>
        <taxon>Megaselia</taxon>
    </lineage>
</organism>
<dbReference type="SUPFAM" id="SSF55120">
    <property type="entry name" value="Pseudouridine synthase"/>
    <property type="match status" value="1"/>
</dbReference>
<feature type="domain" description="C2H2-type" evidence="1">
    <location>
        <begin position="182"/>
        <end position="202"/>
    </location>
</feature>
<dbReference type="Pfam" id="PF00849">
    <property type="entry name" value="PseudoU_synth_2"/>
    <property type="match status" value="1"/>
</dbReference>
<dbReference type="STRING" id="36166.T1GBG3"/>
<dbReference type="PROSITE" id="PS00028">
    <property type="entry name" value="ZINC_FINGER_C2H2_1"/>
    <property type="match status" value="1"/>
</dbReference>
<dbReference type="InterPro" id="IPR050188">
    <property type="entry name" value="RluA_PseudoU_synthase"/>
</dbReference>
<dbReference type="PANTHER" id="PTHR21600">
    <property type="entry name" value="MITOCHONDRIAL RNA PSEUDOURIDINE SYNTHASE"/>
    <property type="match status" value="1"/>
</dbReference>
<dbReference type="PANTHER" id="PTHR21600:SF40">
    <property type="entry name" value="PSEUDOURIDYLATE SYNTHASE RPUSD2"/>
    <property type="match status" value="1"/>
</dbReference>
<evidence type="ECO:0000259" key="1">
    <source>
        <dbReference type="PROSITE" id="PS00028"/>
    </source>
</evidence>
<dbReference type="Proteomes" id="UP000015102">
    <property type="component" value="Unassembled WGS sequence"/>
</dbReference>
<dbReference type="AlphaFoldDB" id="T1GBG3"/>
<dbReference type="EMBL" id="CAQQ02139093">
    <property type="status" value="NOT_ANNOTATED_CDS"/>
    <property type="molecule type" value="Genomic_DNA"/>
</dbReference>
<protein>
    <recommendedName>
        <fullName evidence="1">C2H2-type domain-containing protein</fullName>
    </recommendedName>
</protein>
<evidence type="ECO:0000313" key="2">
    <source>
        <dbReference type="EnsemblMetazoa" id="MESCA000595-PA"/>
    </source>
</evidence>
<sequence length="235" mass="26870">MKDVLTLHRLDRLTSGLLLLLRIQTKLEKLRNKSGTEKFKKSICAKLKVERIECPEPIEVVSYKIGVCRVSPKGKDCLTTFEKISSDGETSIVLCKPKTGRMHQIRVHLQYLGYPIVNDPLYNHTVFGPTKGKGGDIGDKTNDQLIQELIKIHTAENFIALDLEPDMNNIKEVSKEVPEHDCYECTQTYTDPKPEQLHMFLHAYKYSGKDWSFQTEMPSWAKATLEKTTEENSVE</sequence>
<dbReference type="InterPro" id="IPR013087">
    <property type="entry name" value="Znf_C2H2_type"/>
</dbReference>
<dbReference type="EnsemblMetazoa" id="MESCA000595-RA">
    <property type="protein sequence ID" value="MESCA000595-PA"/>
    <property type="gene ID" value="MESCA000595"/>
</dbReference>
<accession>T1GBG3</accession>
<evidence type="ECO:0000313" key="3">
    <source>
        <dbReference type="Proteomes" id="UP000015102"/>
    </source>
</evidence>
<dbReference type="InterPro" id="IPR020103">
    <property type="entry name" value="PsdUridine_synth_cat_dom_sf"/>
</dbReference>
<dbReference type="HOGENOM" id="CLU_016902_12_1_1"/>